<name>A0A0P0W4X9_ORYSJ</name>
<organism evidence="1 2">
    <name type="scientific">Oryza sativa subsp. japonica</name>
    <name type="common">Rice</name>
    <dbReference type="NCBI Taxonomy" id="39947"/>
    <lineage>
        <taxon>Eukaryota</taxon>
        <taxon>Viridiplantae</taxon>
        <taxon>Streptophyta</taxon>
        <taxon>Embryophyta</taxon>
        <taxon>Tracheophyta</taxon>
        <taxon>Spermatophyta</taxon>
        <taxon>Magnoliopsida</taxon>
        <taxon>Liliopsida</taxon>
        <taxon>Poales</taxon>
        <taxon>Poaceae</taxon>
        <taxon>BOP clade</taxon>
        <taxon>Oryzoideae</taxon>
        <taxon>Oryzeae</taxon>
        <taxon>Oryzinae</taxon>
        <taxon>Oryza</taxon>
        <taxon>Oryza sativa</taxon>
    </lineage>
</organism>
<dbReference type="InParanoid" id="A0A0P0W4X9"/>
<evidence type="ECO:0000313" key="2">
    <source>
        <dbReference type="Proteomes" id="UP000059680"/>
    </source>
</evidence>
<dbReference type="Proteomes" id="UP000059680">
    <property type="component" value="Chromosome 3"/>
</dbReference>
<protein>
    <submittedName>
        <fullName evidence="1">Os03g0803950 protein</fullName>
    </submittedName>
</protein>
<reference evidence="1 2" key="2">
    <citation type="journal article" date="2013" name="Plant Cell Physiol.">
        <title>Rice Annotation Project Database (RAP-DB): an integrative and interactive database for rice genomics.</title>
        <authorList>
            <person name="Sakai H."/>
            <person name="Lee S.S."/>
            <person name="Tanaka T."/>
            <person name="Numa H."/>
            <person name="Kim J."/>
            <person name="Kawahara Y."/>
            <person name="Wakimoto H."/>
            <person name="Yang C.C."/>
            <person name="Iwamoto M."/>
            <person name="Abe T."/>
            <person name="Yamada Y."/>
            <person name="Muto A."/>
            <person name="Inokuchi H."/>
            <person name="Ikemura T."/>
            <person name="Matsumoto T."/>
            <person name="Sasaki T."/>
            <person name="Itoh T."/>
        </authorList>
    </citation>
    <scope>NUCLEOTIDE SEQUENCE [LARGE SCALE GENOMIC DNA]</scope>
    <source>
        <strain evidence="2">cv. Nipponbare</strain>
    </source>
</reference>
<proteinExistence type="predicted"/>
<accession>A0A0P0W4X9</accession>
<dbReference type="PaxDb" id="39947-A0A0P0W4X9"/>
<keyword evidence="2" id="KW-1185">Reference proteome</keyword>
<reference evidence="2" key="1">
    <citation type="journal article" date="2005" name="Nature">
        <title>The map-based sequence of the rice genome.</title>
        <authorList>
            <consortium name="International rice genome sequencing project (IRGSP)"/>
            <person name="Matsumoto T."/>
            <person name="Wu J."/>
            <person name="Kanamori H."/>
            <person name="Katayose Y."/>
            <person name="Fujisawa M."/>
            <person name="Namiki N."/>
            <person name="Mizuno H."/>
            <person name="Yamamoto K."/>
            <person name="Antonio B.A."/>
            <person name="Baba T."/>
            <person name="Sakata K."/>
            <person name="Nagamura Y."/>
            <person name="Aoki H."/>
            <person name="Arikawa K."/>
            <person name="Arita K."/>
            <person name="Bito T."/>
            <person name="Chiden Y."/>
            <person name="Fujitsuka N."/>
            <person name="Fukunaka R."/>
            <person name="Hamada M."/>
            <person name="Harada C."/>
            <person name="Hayashi A."/>
            <person name="Hijishita S."/>
            <person name="Honda M."/>
            <person name="Hosokawa S."/>
            <person name="Ichikawa Y."/>
            <person name="Idonuma A."/>
            <person name="Iijima M."/>
            <person name="Ikeda M."/>
            <person name="Ikeno M."/>
            <person name="Ito K."/>
            <person name="Ito S."/>
            <person name="Ito T."/>
            <person name="Ito Y."/>
            <person name="Ito Y."/>
            <person name="Iwabuchi A."/>
            <person name="Kamiya K."/>
            <person name="Karasawa W."/>
            <person name="Kurita K."/>
            <person name="Katagiri S."/>
            <person name="Kikuta A."/>
            <person name="Kobayashi H."/>
            <person name="Kobayashi N."/>
            <person name="Machita K."/>
            <person name="Maehara T."/>
            <person name="Masukawa M."/>
            <person name="Mizubayashi T."/>
            <person name="Mukai Y."/>
            <person name="Nagasaki H."/>
            <person name="Nagata Y."/>
            <person name="Naito S."/>
            <person name="Nakashima M."/>
            <person name="Nakama Y."/>
            <person name="Nakamichi Y."/>
            <person name="Nakamura M."/>
            <person name="Meguro A."/>
            <person name="Negishi M."/>
            <person name="Ohta I."/>
            <person name="Ohta T."/>
            <person name="Okamoto M."/>
            <person name="Ono N."/>
            <person name="Saji S."/>
            <person name="Sakaguchi M."/>
            <person name="Sakai K."/>
            <person name="Shibata M."/>
            <person name="Shimokawa T."/>
            <person name="Song J."/>
            <person name="Takazaki Y."/>
            <person name="Terasawa K."/>
            <person name="Tsugane M."/>
            <person name="Tsuji K."/>
            <person name="Ueda S."/>
            <person name="Waki K."/>
            <person name="Yamagata H."/>
            <person name="Yamamoto M."/>
            <person name="Yamamoto S."/>
            <person name="Yamane H."/>
            <person name="Yoshiki S."/>
            <person name="Yoshihara R."/>
            <person name="Yukawa K."/>
            <person name="Zhong H."/>
            <person name="Yano M."/>
            <person name="Yuan Q."/>
            <person name="Ouyang S."/>
            <person name="Liu J."/>
            <person name="Jones K.M."/>
            <person name="Gansberger K."/>
            <person name="Moffat K."/>
            <person name="Hill J."/>
            <person name="Bera J."/>
            <person name="Fadrosh D."/>
            <person name="Jin S."/>
            <person name="Johri S."/>
            <person name="Kim M."/>
            <person name="Overton L."/>
            <person name="Reardon M."/>
            <person name="Tsitrin T."/>
            <person name="Vuong H."/>
            <person name="Weaver B."/>
            <person name="Ciecko A."/>
            <person name="Tallon L."/>
            <person name="Jackson J."/>
            <person name="Pai G."/>
            <person name="Aken S.V."/>
            <person name="Utterback T."/>
            <person name="Reidmuller S."/>
            <person name="Feldblyum T."/>
            <person name="Hsiao J."/>
            <person name="Zismann V."/>
            <person name="Iobst S."/>
            <person name="de Vazeille A.R."/>
            <person name="Buell C.R."/>
            <person name="Ying K."/>
            <person name="Li Y."/>
            <person name="Lu T."/>
            <person name="Huang Y."/>
            <person name="Zhao Q."/>
            <person name="Feng Q."/>
            <person name="Zhang L."/>
            <person name="Zhu J."/>
            <person name="Weng Q."/>
            <person name="Mu J."/>
            <person name="Lu Y."/>
            <person name="Fan D."/>
            <person name="Liu Y."/>
            <person name="Guan J."/>
            <person name="Zhang Y."/>
            <person name="Yu S."/>
            <person name="Liu X."/>
            <person name="Zhang Y."/>
            <person name="Hong G."/>
            <person name="Han B."/>
            <person name="Choisne N."/>
            <person name="Demange N."/>
            <person name="Orjeda G."/>
            <person name="Samain S."/>
            <person name="Cattolico L."/>
            <person name="Pelletier E."/>
            <person name="Couloux A."/>
            <person name="Segurens B."/>
            <person name="Wincker P."/>
            <person name="D'Hont A."/>
            <person name="Scarpelli C."/>
            <person name="Weissenbach J."/>
            <person name="Salanoubat M."/>
            <person name="Quetier F."/>
            <person name="Yu Y."/>
            <person name="Kim H.R."/>
            <person name="Rambo T."/>
            <person name="Currie J."/>
            <person name="Collura K."/>
            <person name="Luo M."/>
            <person name="Yang T."/>
            <person name="Ammiraju J.S.S."/>
            <person name="Engler F."/>
            <person name="Soderlund C."/>
            <person name="Wing R.A."/>
            <person name="Palmer L.E."/>
            <person name="de la Bastide M."/>
            <person name="Spiegel L."/>
            <person name="Nascimento L."/>
            <person name="Zutavern T."/>
            <person name="O'Shaughnessy A."/>
            <person name="Dike S."/>
            <person name="Dedhia N."/>
            <person name="Preston R."/>
            <person name="Balija V."/>
            <person name="McCombie W.R."/>
            <person name="Chow T."/>
            <person name="Chen H."/>
            <person name="Chung M."/>
            <person name="Chen C."/>
            <person name="Shaw J."/>
            <person name="Wu H."/>
            <person name="Hsiao K."/>
            <person name="Chao Y."/>
            <person name="Chu M."/>
            <person name="Cheng C."/>
            <person name="Hour A."/>
            <person name="Lee P."/>
            <person name="Lin S."/>
            <person name="Lin Y."/>
            <person name="Liou J."/>
            <person name="Liu S."/>
            <person name="Hsing Y."/>
            <person name="Raghuvanshi S."/>
            <person name="Mohanty A."/>
            <person name="Bharti A.K."/>
            <person name="Gaur A."/>
            <person name="Gupta V."/>
            <person name="Kumar D."/>
            <person name="Ravi V."/>
            <person name="Vij S."/>
            <person name="Kapur A."/>
            <person name="Khurana P."/>
            <person name="Khurana P."/>
            <person name="Khurana J.P."/>
            <person name="Tyagi A.K."/>
            <person name="Gaikwad K."/>
            <person name="Singh A."/>
            <person name="Dalal V."/>
            <person name="Srivastava S."/>
            <person name="Dixit A."/>
            <person name="Pal A.K."/>
            <person name="Ghazi I.A."/>
            <person name="Yadav M."/>
            <person name="Pandit A."/>
            <person name="Bhargava A."/>
            <person name="Sureshbabu K."/>
            <person name="Batra K."/>
            <person name="Sharma T.R."/>
            <person name="Mohapatra T."/>
            <person name="Singh N.K."/>
            <person name="Messing J."/>
            <person name="Nelson A.B."/>
            <person name="Fuks G."/>
            <person name="Kavchok S."/>
            <person name="Keizer G."/>
            <person name="Linton E."/>
            <person name="Llaca V."/>
            <person name="Song R."/>
            <person name="Tanyolac B."/>
            <person name="Young S."/>
            <person name="Ho-Il K."/>
            <person name="Hahn J.H."/>
            <person name="Sangsakoo G."/>
            <person name="Vanavichit A."/>
            <person name="de Mattos Luiz.A.T."/>
            <person name="Zimmer P.D."/>
            <person name="Malone G."/>
            <person name="Dellagostin O."/>
            <person name="de Oliveira A.C."/>
            <person name="Bevan M."/>
            <person name="Bancroft I."/>
            <person name="Minx P."/>
            <person name="Cordum H."/>
            <person name="Wilson R."/>
            <person name="Cheng Z."/>
            <person name="Jin W."/>
            <person name="Jiang J."/>
            <person name="Leong S.A."/>
            <person name="Iwama H."/>
            <person name="Gojobori T."/>
            <person name="Itoh T."/>
            <person name="Niimura Y."/>
            <person name="Fujii Y."/>
            <person name="Habara T."/>
            <person name="Sakai H."/>
            <person name="Sato Y."/>
            <person name="Wilson G."/>
            <person name="Kumar K."/>
            <person name="McCouch S."/>
            <person name="Juretic N."/>
            <person name="Hoen D."/>
            <person name="Wright S."/>
            <person name="Bruskiewich R."/>
            <person name="Bureau T."/>
            <person name="Miyao A."/>
            <person name="Hirochika H."/>
            <person name="Nishikawa T."/>
            <person name="Kadowaki K."/>
            <person name="Sugiura M."/>
            <person name="Burr B."/>
            <person name="Sasaki T."/>
        </authorList>
    </citation>
    <scope>NUCLEOTIDE SEQUENCE [LARGE SCALE GENOMIC DNA]</scope>
    <source>
        <strain evidence="2">cv. Nipponbare</strain>
    </source>
</reference>
<dbReference type="EMBL" id="AP014959">
    <property type="protein sequence ID" value="BAS86920.1"/>
    <property type="molecule type" value="Genomic_DNA"/>
</dbReference>
<gene>
    <name evidence="1" type="ordered locus">Os03g0803950</name>
    <name evidence="1" type="ORF">OSNPB_030803950</name>
</gene>
<evidence type="ECO:0000313" key="1">
    <source>
        <dbReference type="EMBL" id="BAS86920.1"/>
    </source>
</evidence>
<sequence>MACQRSREDAGSGPVDFNWSRAHSIGLLSSGHGRSLNFVGSEMVTVMGIRYAESEWHMVANGESTSCTLLQPQ</sequence>
<dbReference type="AlphaFoldDB" id="A0A0P0W4X9"/>
<reference evidence="1 2" key="3">
    <citation type="journal article" date="2013" name="Rice">
        <title>Improvement of the Oryza sativa Nipponbare reference genome using next generation sequence and optical map data.</title>
        <authorList>
            <person name="Kawahara Y."/>
            <person name="de la Bastide M."/>
            <person name="Hamilton J.P."/>
            <person name="Kanamori H."/>
            <person name="McCombie W.R."/>
            <person name="Ouyang S."/>
            <person name="Schwartz D.C."/>
            <person name="Tanaka T."/>
            <person name="Wu J."/>
            <person name="Zhou S."/>
            <person name="Childs K.L."/>
            <person name="Davidson R.M."/>
            <person name="Lin H."/>
            <person name="Quesada-Ocampo L."/>
            <person name="Vaillancourt B."/>
            <person name="Sakai H."/>
            <person name="Lee S.S."/>
            <person name="Kim J."/>
            <person name="Numa H."/>
            <person name="Itoh T."/>
            <person name="Buell C.R."/>
            <person name="Matsumoto T."/>
        </authorList>
    </citation>
    <scope>NUCLEOTIDE SEQUENCE [LARGE SCALE GENOMIC DNA]</scope>
    <source>
        <strain evidence="2">cv. Nipponbare</strain>
    </source>
</reference>